<evidence type="ECO:0000256" key="11">
    <source>
        <dbReference type="RuleBase" id="RU004915"/>
    </source>
</evidence>
<keyword evidence="8" id="KW-1015">Disulfide bond</keyword>
<gene>
    <name evidence="13" type="ORF">RCOM_2160120</name>
</gene>
<evidence type="ECO:0000256" key="5">
    <source>
        <dbReference type="ARBA" id="ARBA00022737"/>
    </source>
</evidence>
<keyword evidence="9" id="KW-0325">Glycoprotein</keyword>
<dbReference type="SMART" id="SM00458">
    <property type="entry name" value="RICIN"/>
    <property type="match status" value="2"/>
</dbReference>
<dbReference type="STRING" id="3988.B9T7K2"/>
<dbReference type="InParanoid" id="B9T7K2"/>
<dbReference type="SUPFAM" id="SSF56371">
    <property type="entry name" value="Ribosome inactivating proteins (RIP)"/>
    <property type="match status" value="1"/>
</dbReference>
<dbReference type="Gene3D" id="4.10.470.10">
    <property type="entry name" value="Ricin (A Subunit), domain 2"/>
    <property type="match status" value="1"/>
</dbReference>
<evidence type="ECO:0000256" key="10">
    <source>
        <dbReference type="ARBA" id="ARBA00023193"/>
    </source>
</evidence>
<evidence type="ECO:0000256" key="8">
    <source>
        <dbReference type="ARBA" id="ARBA00023157"/>
    </source>
</evidence>
<name>B9T7K2_RICCO</name>
<dbReference type="Pfam" id="PF00161">
    <property type="entry name" value="RIP"/>
    <property type="match status" value="1"/>
</dbReference>
<evidence type="ECO:0000256" key="9">
    <source>
        <dbReference type="ARBA" id="ARBA00023180"/>
    </source>
</evidence>
<accession>B9T7K2</accession>
<dbReference type="FunFam" id="2.80.10.50:FF:000076">
    <property type="entry name" value="Beta-galactoside-specific lectin 1"/>
    <property type="match status" value="1"/>
</dbReference>
<dbReference type="GO" id="GO:0030246">
    <property type="term" value="F:carbohydrate binding"/>
    <property type="evidence" value="ECO:0007669"/>
    <property type="project" value="UniProtKB-KW"/>
</dbReference>
<dbReference type="GO" id="GO:0017148">
    <property type="term" value="P:negative regulation of translation"/>
    <property type="evidence" value="ECO:0007669"/>
    <property type="project" value="UniProtKB-KW"/>
</dbReference>
<dbReference type="InterPro" id="IPR001574">
    <property type="entry name" value="Ribosome_inactivat_prot"/>
</dbReference>
<dbReference type="SUPFAM" id="SSF50370">
    <property type="entry name" value="Ricin B-like lectins"/>
    <property type="match status" value="2"/>
</dbReference>
<dbReference type="InterPro" id="IPR016138">
    <property type="entry name" value="Ribosome_inactivat_prot_sub1"/>
</dbReference>
<dbReference type="GO" id="GO:0006952">
    <property type="term" value="P:defense response"/>
    <property type="evidence" value="ECO:0007669"/>
    <property type="project" value="UniProtKB-KW"/>
</dbReference>
<comment type="similarity">
    <text evidence="2">In the N-terminal section; belongs to the ribosome-inactivating protein family. Type 2 RIP subfamily.</text>
</comment>
<dbReference type="InterPro" id="IPR017989">
    <property type="entry name" value="Ribosome_inactivat_1/2"/>
</dbReference>
<dbReference type="PROSITE" id="PS50231">
    <property type="entry name" value="RICIN_B_LECTIN"/>
    <property type="match status" value="2"/>
</dbReference>
<dbReference type="KEGG" id="rcu:8273266"/>
<dbReference type="GO" id="GO:0030598">
    <property type="term" value="F:rRNA N-glycosylase activity"/>
    <property type="evidence" value="ECO:0007669"/>
    <property type="project" value="UniProtKB-EC"/>
</dbReference>
<sequence length="583" mass="65063">MKLRGNTIVIWLYAVASWLWFGSTSGWSFTLQDSNNNKLLKQYPTIIFTTVSATAESYRDFINAMRSQLLAGDDVRHEIPVLQNRVGLLINQRFVLVQVTNQAELSITLAVDVTNVYVVGYRAGNNAYFFQPDNPEDAEAITHLFTDSQSRQTFSFGGNYDRLEQIASQGGRRGRREDIELGIGPMEEAISALYRYTTGGVQLPTLARSFIVCIQMISEAIRFQYIEGEMRTRIRHSRGSAPDPSVITLENNWGRLSTTIQESNQGAFANPIQLQRRNGSMFYIFDVSKLIPIIALMVYRCAPPAALQHPLLAKPMVSNSNDDVCVDPEPTMRIMGRNGLCADVRDGDYRDGNSIQLWPCKSSTDVNQLWTLKKDGTIRSNGKCLTTCGYNPGHHVMIYDCDTAIIDATRWQIWDNRTIINPISGLVLAATSGNSGTTLTVRTNIYATSQGWLPTNNNEPFVTSIVGLYDLCLQANSGNVWLEECVNKKAEQQWALFADGSIRPQQDQNNCLTGDASTQGTIVKVLSCNSGSAGQRWMLKNDGTIWNLYYGLVLDVANSDPSLKQIIIWSFNGDPNQKWLPLL</sequence>
<dbReference type="PANTHER" id="PTHR33453:SF34">
    <property type="entry name" value="RIBOSOME-INACTIVATING PROTEIN"/>
    <property type="match status" value="1"/>
</dbReference>
<keyword evidence="13" id="KW-0326">Glycosidase</keyword>
<keyword evidence="6 11" id="KW-0378">Hydrolase</keyword>
<evidence type="ECO:0000313" key="13">
    <source>
        <dbReference type="EMBL" id="EEF28163.1"/>
    </source>
</evidence>
<keyword evidence="14" id="KW-1185">Reference proteome</keyword>
<evidence type="ECO:0000313" key="14">
    <source>
        <dbReference type="Proteomes" id="UP000008311"/>
    </source>
</evidence>
<comment type="catalytic activity">
    <reaction evidence="1 11">
        <text>Endohydrolysis of the N-glycosidic bond at one specific adenosine on the 28S rRNA.</text>
        <dbReference type="EC" id="3.2.2.22"/>
    </reaction>
</comment>
<dbReference type="OrthoDB" id="851521at2759"/>
<dbReference type="Proteomes" id="UP000008311">
    <property type="component" value="Unassembled WGS sequence"/>
</dbReference>
<protein>
    <recommendedName>
        <fullName evidence="11">Ribosome-inactivating protein</fullName>
    </recommendedName>
    <component>
        <recommendedName>
            <fullName evidence="11">Ribosome-inactivating protein chain A</fullName>
        </recommendedName>
        <alternativeName>
            <fullName evidence="11">rRNA N-glycosidase</fullName>
            <ecNumber evidence="11">3.2.2.22</ecNumber>
        </alternativeName>
    </component>
    <component>
        <recommendedName>
            <fullName evidence="11">Ribosome-inactivating protein chain B</fullName>
        </recommendedName>
    </component>
</protein>
<dbReference type="AlphaFoldDB" id="B9T7K2"/>
<keyword evidence="4" id="KW-0430">Lectin</keyword>
<comment type="function">
    <text evidence="11">The A chain is responsible for inhibiting protein synthesis through the catalytic inactivation of 60S ribosomal subunits by removing adenine from position 4,324 of 28S rRNA. The B chain binds to cell receptors and probably facilitates the entry into the cell of the A chain; B chains are also responsible for cell agglutination (lectin activity).</text>
</comment>
<evidence type="ECO:0000256" key="1">
    <source>
        <dbReference type="ARBA" id="ARBA00000237"/>
    </source>
</evidence>
<dbReference type="InterPro" id="IPR035992">
    <property type="entry name" value="Ricin_B-like_lectins"/>
</dbReference>
<evidence type="ECO:0000259" key="12">
    <source>
        <dbReference type="SMART" id="SM00458"/>
    </source>
</evidence>
<dbReference type="FunFam" id="3.40.420.10:FF:000001">
    <property type="entry name" value="Ricin"/>
    <property type="match status" value="1"/>
</dbReference>
<reference evidence="14" key="1">
    <citation type="journal article" date="2010" name="Nat. Biotechnol.">
        <title>Draft genome sequence of the oilseed species Ricinus communis.</title>
        <authorList>
            <person name="Chan A.P."/>
            <person name="Crabtree J."/>
            <person name="Zhao Q."/>
            <person name="Lorenzi H."/>
            <person name="Orvis J."/>
            <person name="Puiu D."/>
            <person name="Melake-Berhan A."/>
            <person name="Jones K.M."/>
            <person name="Redman J."/>
            <person name="Chen G."/>
            <person name="Cahoon E.B."/>
            <person name="Gedil M."/>
            <person name="Stanke M."/>
            <person name="Haas B.J."/>
            <person name="Wortman J.R."/>
            <person name="Fraser-Liggett C.M."/>
            <person name="Ravel J."/>
            <person name="Rabinowicz P.D."/>
        </authorList>
    </citation>
    <scope>NUCLEOTIDE SEQUENCE [LARGE SCALE GENOMIC DNA]</scope>
    <source>
        <strain evidence="14">cv. Hale</strain>
    </source>
</reference>
<dbReference type="Pfam" id="PF00652">
    <property type="entry name" value="Ricin_B_lectin"/>
    <property type="match status" value="2"/>
</dbReference>
<dbReference type="CDD" id="cd23444">
    <property type="entry name" value="beta-trefoil_Ricin_RIPs_II_rpt2"/>
    <property type="match status" value="1"/>
</dbReference>
<dbReference type="GO" id="GO:0090729">
    <property type="term" value="F:toxin activity"/>
    <property type="evidence" value="ECO:0007669"/>
    <property type="project" value="UniProtKB-KW"/>
</dbReference>
<dbReference type="FunFam" id="4.10.470.10:FF:000001">
    <property type="entry name" value="Ricin"/>
    <property type="match status" value="1"/>
</dbReference>
<dbReference type="eggNOG" id="ENOG502QUVN">
    <property type="taxonomic scope" value="Eukaryota"/>
</dbReference>
<keyword evidence="5" id="KW-0677">Repeat</keyword>
<proteinExistence type="inferred from homology"/>
<dbReference type="InterPro" id="IPR036041">
    <property type="entry name" value="Ribosome-inact_prot_sf"/>
</dbReference>
<feature type="domain" description="Ricin B lectin" evidence="12">
    <location>
        <begin position="329"/>
        <end position="455"/>
    </location>
</feature>
<evidence type="ECO:0000256" key="7">
    <source>
        <dbReference type="ARBA" id="ARBA00022821"/>
    </source>
</evidence>
<dbReference type="Gene3D" id="2.80.10.50">
    <property type="match status" value="2"/>
</dbReference>
<comment type="similarity">
    <text evidence="11">Belongs to the ribosome-inactivating protein family.</text>
</comment>
<dbReference type="PRINTS" id="PR00396">
    <property type="entry name" value="SHIGARICIN"/>
</dbReference>
<evidence type="ECO:0000256" key="6">
    <source>
        <dbReference type="ARBA" id="ARBA00022801"/>
    </source>
</evidence>
<organism evidence="13 14">
    <name type="scientific">Ricinus communis</name>
    <name type="common">Castor bean</name>
    <dbReference type="NCBI Taxonomy" id="3988"/>
    <lineage>
        <taxon>Eukaryota</taxon>
        <taxon>Viridiplantae</taxon>
        <taxon>Streptophyta</taxon>
        <taxon>Embryophyta</taxon>
        <taxon>Tracheophyta</taxon>
        <taxon>Spermatophyta</taxon>
        <taxon>Magnoliopsida</taxon>
        <taxon>eudicotyledons</taxon>
        <taxon>Gunneridae</taxon>
        <taxon>Pentapetalae</taxon>
        <taxon>rosids</taxon>
        <taxon>fabids</taxon>
        <taxon>Malpighiales</taxon>
        <taxon>Euphorbiaceae</taxon>
        <taxon>Acalyphoideae</taxon>
        <taxon>Acalypheae</taxon>
        <taxon>Ricinus</taxon>
    </lineage>
</organism>
<evidence type="ECO:0000256" key="3">
    <source>
        <dbReference type="ARBA" id="ARBA00022656"/>
    </source>
</evidence>
<dbReference type="Gene3D" id="3.40.420.10">
    <property type="entry name" value="Ricin (A subunit), domain 1"/>
    <property type="match status" value="1"/>
</dbReference>
<evidence type="ECO:0000256" key="2">
    <source>
        <dbReference type="ARBA" id="ARBA00010414"/>
    </source>
</evidence>
<dbReference type="InterPro" id="IPR000772">
    <property type="entry name" value="Ricin_B_lectin"/>
</dbReference>
<dbReference type="InterPro" id="IPR016139">
    <property type="entry name" value="Ribosome_inactivat_prot_sub2"/>
</dbReference>
<comment type="subunit">
    <text evidence="11">Might form dimers or tetramers of disulfide-linked A and B chains.</text>
</comment>
<feature type="domain" description="Ricin B lectin" evidence="12">
    <location>
        <begin position="459"/>
        <end position="582"/>
    </location>
</feature>
<evidence type="ECO:0000256" key="4">
    <source>
        <dbReference type="ARBA" id="ARBA00022734"/>
    </source>
</evidence>
<keyword evidence="3 11" id="KW-0800">Toxin</keyword>
<keyword evidence="7 11" id="KW-0611">Plant defense</keyword>
<dbReference type="PANTHER" id="PTHR33453">
    <property type="match status" value="1"/>
</dbReference>
<dbReference type="EMBL" id="EQ974764">
    <property type="protein sequence ID" value="EEF28163.1"/>
    <property type="molecule type" value="Genomic_DNA"/>
</dbReference>
<keyword evidence="10 11" id="KW-0652">Protein synthesis inhibitor</keyword>
<dbReference type="EC" id="3.2.2.22" evidence="11"/>